<dbReference type="PROSITE" id="PS51353">
    <property type="entry name" value="ARSC"/>
    <property type="match status" value="1"/>
</dbReference>
<dbReference type="PANTHER" id="PTHR30041">
    <property type="entry name" value="ARSENATE REDUCTASE"/>
    <property type="match status" value="1"/>
</dbReference>
<dbReference type="Gene3D" id="3.40.30.10">
    <property type="entry name" value="Glutaredoxin"/>
    <property type="match status" value="1"/>
</dbReference>
<comment type="similarity">
    <text evidence="1 3 4">Belongs to the ArsC family.</text>
</comment>
<dbReference type="PANTHER" id="PTHR30041:SF4">
    <property type="entry name" value="ARSENATE REDUCTASE"/>
    <property type="match status" value="1"/>
</dbReference>
<organism evidence="5 6">
    <name type="scientific">Volucribacter amazonae</name>
    <dbReference type="NCBI Taxonomy" id="256731"/>
    <lineage>
        <taxon>Bacteria</taxon>
        <taxon>Pseudomonadati</taxon>
        <taxon>Pseudomonadota</taxon>
        <taxon>Gammaproteobacteria</taxon>
        <taxon>Pasteurellales</taxon>
        <taxon>Pasteurellaceae</taxon>
        <taxon>Volucribacter</taxon>
    </lineage>
</organism>
<evidence type="ECO:0000256" key="4">
    <source>
        <dbReference type="RuleBase" id="RU362029"/>
    </source>
</evidence>
<dbReference type="EMBL" id="LWID01000001">
    <property type="protein sequence ID" value="MDG6895982.1"/>
    <property type="molecule type" value="Genomic_DNA"/>
</dbReference>
<protein>
    <recommendedName>
        <fullName evidence="4">Arsenate reductase</fullName>
        <ecNumber evidence="4">1.20.4.1</ecNumber>
    </recommendedName>
</protein>
<evidence type="ECO:0000313" key="5">
    <source>
        <dbReference type="EMBL" id="MDG6895982.1"/>
    </source>
</evidence>
<name>A0A9X4PD55_9PAST</name>
<dbReference type="RefSeq" id="WP_279573341.1">
    <property type="nucleotide sequence ID" value="NZ_LWID01000001.1"/>
</dbReference>
<gene>
    <name evidence="5" type="ORF">A6A20_10215</name>
</gene>
<evidence type="ECO:0000313" key="6">
    <source>
        <dbReference type="Proteomes" id="UP001155500"/>
    </source>
</evidence>
<dbReference type="CDD" id="cd03034">
    <property type="entry name" value="ArsC_ArsC"/>
    <property type="match status" value="1"/>
</dbReference>
<sequence length="119" mass="13735">MLVQLYHNPNCSKSRQTLALLQQQGIEPEIICYLSHRFNLAELTRLKQQLQFSSVRQMMRVKEQCYEQLGLHNEHLSEQDLLQAIIQNPILLERPIVVKGEQAKIGRPPEAVLALFTST</sequence>
<proteinExistence type="inferred from homology"/>
<dbReference type="InterPro" id="IPR006659">
    <property type="entry name" value="Arsenate_reductase"/>
</dbReference>
<reference evidence="5" key="1">
    <citation type="submission" date="2016-03" db="EMBL/GenBank/DDBJ databases">
        <title>Co-evolution between Pasteurellaceae and their hosts.</title>
        <authorList>
            <person name="Hansen M.J."/>
            <person name="Bojesen A.M."/>
            <person name="Planet P."/>
        </authorList>
    </citation>
    <scope>NUCLEOTIDE SEQUENCE</scope>
    <source>
        <strain evidence="5">146/S8/89</strain>
    </source>
</reference>
<dbReference type="EC" id="1.20.4.1" evidence="4"/>
<dbReference type="InterPro" id="IPR006660">
    <property type="entry name" value="Arsenate_reductase-like"/>
</dbReference>
<comment type="caution">
    <text evidence="5">The sequence shown here is derived from an EMBL/GenBank/DDBJ whole genome shotgun (WGS) entry which is preliminary data.</text>
</comment>
<keyword evidence="6" id="KW-1185">Reference proteome</keyword>
<evidence type="ECO:0000256" key="3">
    <source>
        <dbReference type="PROSITE-ProRule" id="PRU01282"/>
    </source>
</evidence>
<keyword evidence="2 4" id="KW-0560">Oxidoreductase</keyword>
<dbReference type="Proteomes" id="UP001155500">
    <property type="component" value="Unassembled WGS sequence"/>
</dbReference>
<dbReference type="Pfam" id="PF03960">
    <property type="entry name" value="ArsC"/>
    <property type="match status" value="1"/>
</dbReference>
<dbReference type="GO" id="GO:0008794">
    <property type="term" value="F:arsenate reductase (glutaredoxin) activity"/>
    <property type="evidence" value="ECO:0007669"/>
    <property type="project" value="UniProtKB-UniRule"/>
</dbReference>
<evidence type="ECO:0000256" key="2">
    <source>
        <dbReference type="ARBA" id="ARBA00023002"/>
    </source>
</evidence>
<dbReference type="SUPFAM" id="SSF52833">
    <property type="entry name" value="Thioredoxin-like"/>
    <property type="match status" value="1"/>
</dbReference>
<dbReference type="AlphaFoldDB" id="A0A9X4PD55"/>
<evidence type="ECO:0000256" key="1">
    <source>
        <dbReference type="ARBA" id="ARBA00007198"/>
    </source>
</evidence>
<dbReference type="InterPro" id="IPR036249">
    <property type="entry name" value="Thioredoxin-like_sf"/>
</dbReference>
<comment type="catalytic activity">
    <reaction evidence="4">
        <text>[glutaredoxin]-dithiol + arsenate + glutathione + H(+) = glutathionyl-S-S-[glutaredoxin] + arsenite + H2O</text>
        <dbReference type="Rhea" id="RHEA:22016"/>
        <dbReference type="Rhea" id="RHEA-COMP:10729"/>
        <dbReference type="Rhea" id="RHEA-COMP:17668"/>
        <dbReference type="ChEBI" id="CHEBI:15377"/>
        <dbReference type="ChEBI" id="CHEBI:15378"/>
        <dbReference type="ChEBI" id="CHEBI:29242"/>
        <dbReference type="ChEBI" id="CHEBI:29950"/>
        <dbReference type="ChEBI" id="CHEBI:48597"/>
        <dbReference type="ChEBI" id="CHEBI:57925"/>
        <dbReference type="ChEBI" id="CHEBI:146199"/>
        <dbReference type="EC" id="1.20.4.1"/>
    </reaction>
</comment>
<accession>A0A9X4PD55</accession>
<dbReference type="NCBIfam" id="TIGR00014">
    <property type="entry name" value="arsC"/>
    <property type="match status" value="1"/>
</dbReference>